<sequence length="437" mass="48587">MFTSDRDAPIYLGTADNVLQSDPARAEEQLTFEHNVLTLLGHRVLVGTPFVWQSKATLALVARNQPLLEGDFPGLRLTSREGVRTAGDYFSQRASDTRLFDRLQLRPESPFLLEQPRATPLDWRNLIGPDVKVEPRIASVEQRFRALVVRDAEPGGDVRSLRDLSWGALGAQFSVAGRGRTEYNMSALTERSLDGHFSRAVVEDEYLKRGTDPKLLAATLARTNALYQLASAAAHGAYLFTSSNIARRIPDEHEQPVLERWTVSPANPYLFAHVLACIGIQPRSWARLGPFDLIRLMAGFNPLLNFIARYREVTLKRMINWQSTGLVPQFDEAVEIFRNDLLIGDRWRALEIIARIGRKKTAPYVGGAIGAAAMLSGAYGVGALGYQLTVGSGWAIAKSIKDATKFAADLRDDISFFDTLRMRTELRRYASGVGLID</sequence>
<accession>A0A931H9T2</accession>
<name>A0A931H9T2_9SPHN</name>
<evidence type="ECO:0000313" key="2">
    <source>
        <dbReference type="Proteomes" id="UP000617634"/>
    </source>
</evidence>
<gene>
    <name evidence="1" type="ORF">I5E68_01535</name>
</gene>
<dbReference type="AlphaFoldDB" id="A0A931H9T2"/>
<proteinExistence type="predicted"/>
<dbReference type="EMBL" id="JADZGI010000001">
    <property type="protein sequence ID" value="MBH0111633.1"/>
    <property type="molecule type" value="Genomic_DNA"/>
</dbReference>
<evidence type="ECO:0000313" key="1">
    <source>
        <dbReference type="EMBL" id="MBH0111633.1"/>
    </source>
</evidence>
<keyword evidence="2" id="KW-1185">Reference proteome</keyword>
<reference evidence="1" key="1">
    <citation type="submission" date="2020-11" db="EMBL/GenBank/DDBJ databases">
        <title>Novosphingobium aureum sp. nov., a marine bacterium isolated from sediment of a salt flat.</title>
        <authorList>
            <person name="Yoo Y."/>
            <person name="Kim J.-J."/>
        </authorList>
    </citation>
    <scope>NUCLEOTIDE SEQUENCE</scope>
    <source>
        <strain evidence="1">YJ-S2-02</strain>
    </source>
</reference>
<organism evidence="1 2">
    <name type="scientific">Novosphingobium aureum</name>
    <dbReference type="NCBI Taxonomy" id="2792964"/>
    <lineage>
        <taxon>Bacteria</taxon>
        <taxon>Pseudomonadati</taxon>
        <taxon>Pseudomonadota</taxon>
        <taxon>Alphaproteobacteria</taxon>
        <taxon>Sphingomonadales</taxon>
        <taxon>Sphingomonadaceae</taxon>
        <taxon>Novosphingobium</taxon>
    </lineage>
</organism>
<protein>
    <submittedName>
        <fullName evidence="1">Uncharacterized protein</fullName>
    </submittedName>
</protein>
<comment type="caution">
    <text evidence="1">The sequence shown here is derived from an EMBL/GenBank/DDBJ whole genome shotgun (WGS) entry which is preliminary data.</text>
</comment>
<dbReference type="RefSeq" id="WP_197160099.1">
    <property type="nucleotide sequence ID" value="NZ_JADZGI010000001.1"/>
</dbReference>
<dbReference type="Proteomes" id="UP000617634">
    <property type="component" value="Unassembled WGS sequence"/>
</dbReference>